<gene>
    <name evidence="2" type="ORF">H8718_00610</name>
</gene>
<reference evidence="2" key="1">
    <citation type="submission" date="2020-08" db="EMBL/GenBank/DDBJ databases">
        <title>Genome public.</title>
        <authorList>
            <person name="Liu C."/>
            <person name="Sun Q."/>
        </authorList>
    </citation>
    <scope>NUCLEOTIDE SEQUENCE</scope>
    <source>
        <strain evidence="2">NSJ-12</strain>
    </source>
</reference>
<keyword evidence="1" id="KW-0812">Transmembrane</keyword>
<evidence type="ECO:0000313" key="3">
    <source>
        <dbReference type="Proteomes" id="UP000655830"/>
    </source>
</evidence>
<feature type="transmembrane region" description="Helical" evidence="1">
    <location>
        <begin position="69"/>
        <end position="86"/>
    </location>
</feature>
<keyword evidence="1" id="KW-0472">Membrane</keyword>
<keyword evidence="1" id="KW-1133">Transmembrane helix</keyword>
<organism evidence="2 3">
    <name type="scientific">Zhenhengia yiwuensis</name>
    <dbReference type="NCBI Taxonomy" id="2763666"/>
    <lineage>
        <taxon>Bacteria</taxon>
        <taxon>Bacillati</taxon>
        <taxon>Bacillota</taxon>
        <taxon>Clostridia</taxon>
        <taxon>Lachnospirales</taxon>
        <taxon>Lachnospiraceae</taxon>
        <taxon>Zhenhengia</taxon>
    </lineage>
</organism>
<keyword evidence="3" id="KW-1185">Reference proteome</keyword>
<dbReference type="EMBL" id="JACRSY010000001">
    <property type="protein sequence ID" value="MBC8578039.1"/>
    <property type="molecule type" value="Genomic_DNA"/>
</dbReference>
<protein>
    <submittedName>
        <fullName evidence="2">Uncharacterized protein</fullName>
    </submittedName>
</protein>
<dbReference type="Proteomes" id="UP000655830">
    <property type="component" value="Unassembled WGS sequence"/>
</dbReference>
<evidence type="ECO:0000313" key="2">
    <source>
        <dbReference type="EMBL" id="MBC8578039.1"/>
    </source>
</evidence>
<comment type="caution">
    <text evidence="2">The sequence shown here is derived from an EMBL/GenBank/DDBJ whole genome shotgun (WGS) entry which is preliminary data.</text>
</comment>
<accession>A0A926EEH1</accession>
<proteinExistence type="predicted"/>
<evidence type="ECO:0000256" key="1">
    <source>
        <dbReference type="SAM" id="Phobius"/>
    </source>
</evidence>
<dbReference type="RefSeq" id="WP_249331137.1">
    <property type="nucleotide sequence ID" value="NZ_JACRSY010000001.1"/>
</dbReference>
<dbReference type="AlphaFoldDB" id="A0A926EEH1"/>
<sequence length="126" mass="14464">MLHYYLTKELTVVEVVAKLKNQLKEENILSVGCNKKGRAFVETDWYIYEVNVKGDCYTLSVMWSKSKKPFLIAGILTVLFLMFFVGGLITDFMVITILCSLGLVNVFKRTEIRKMKLAIERVLSES</sequence>
<name>A0A926EEH1_9FIRM</name>